<accession>A0A1G4Y6I4</accession>
<gene>
    <name evidence="1" type="ORF">SAMN03159343_2081</name>
</gene>
<organism evidence="1 2">
    <name type="scientific">Klenkia marina</name>
    <dbReference type="NCBI Taxonomy" id="1960309"/>
    <lineage>
        <taxon>Bacteria</taxon>
        <taxon>Bacillati</taxon>
        <taxon>Actinomycetota</taxon>
        <taxon>Actinomycetes</taxon>
        <taxon>Geodermatophilales</taxon>
        <taxon>Geodermatophilaceae</taxon>
        <taxon>Klenkia</taxon>
    </lineage>
</organism>
<proteinExistence type="predicted"/>
<evidence type="ECO:0008006" key="3">
    <source>
        <dbReference type="Google" id="ProtNLM"/>
    </source>
</evidence>
<dbReference type="STRING" id="1960309.SAMN03159343_2081"/>
<reference evidence="2" key="1">
    <citation type="submission" date="2016-10" db="EMBL/GenBank/DDBJ databases">
        <authorList>
            <person name="Varghese N."/>
            <person name="Submissions S."/>
        </authorList>
    </citation>
    <scope>NUCLEOTIDE SEQUENCE [LARGE SCALE GENOMIC DNA]</scope>
    <source>
        <strain evidence="2">DSM 45722</strain>
    </source>
</reference>
<dbReference type="RefSeq" id="WP_092803508.1">
    <property type="nucleotide sequence ID" value="NZ_FMUH01000003.1"/>
</dbReference>
<name>A0A1G4Y6I4_9ACTN</name>
<dbReference type="OrthoDB" id="5524782at2"/>
<dbReference type="Proteomes" id="UP000198981">
    <property type="component" value="Unassembled WGS sequence"/>
</dbReference>
<evidence type="ECO:0000313" key="1">
    <source>
        <dbReference type="EMBL" id="SCX48990.1"/>
    </source>
</evidence>
<dbReference type="AlphaFoldDB" id="A0A1G4Y6I4"/>
<evidence type="ECO:0000313" key="2">
    <source>
        <dbReference type="Proteomes" id="UP000198981"/>
    </source>
</evidence>
<sequence length="72" mass="8115">MPRAKKSAPTTFLTVADLAERWMLAENTVRATLATGEIPVVRVGPHPDPRRRAIRVRLADVERHEAERSTDQ</sequence>
<dbReference type="EMBL" id="FMUH01000003">
    <property type="protein sequence ID" value="SCX48990.1"/>
    <property type="molecule type" value="Genomic_DNA"/>
</dbReference>
<protein>
    <recommendedName>
        <fullName evidence="3">DNA binding domain-containing protein, excisionase family</fullName>
    </recommendedName>
</protein>
<keyword evidence="2" id="KW-1185">Reference proteome</keyword>